<dbReference type="InterPro" id="IPR005119">
    <property type="entry name" value="LysR_subst-bd"/>
</dbReference>
<dbReference type="AlphaFoldDB" id="A0A9E8RX59"/>
<name>A0A9E8RX59_9BACI</name>
<dbReference type="GO" id="GO:0032993">
    <property type="term" value="C:protein-DNA complex"/>
    <property type="evidence" value="ECO:0007669"/>
    <property type="project" value="TreeGrafter"/>
</dbReference>
<dbReference type="Gene3D" id="3.40.190.290">
    <property type="match status" value="1"/>
</dbReference>
<dbReference type="InterPro" id="IPR036390">
    <property type="entry name" value="WH_DNA-bd_sf"/>
</dbReference>
<evidence type="ECO:0000313" key="6">
    <source>
        <dbReference type="EMBL" id="WAA10949.1"/>
    </source>
</evidence>
<dbReference type="KEGG" id="faf:OE104_06450"/>
<dbReference type="PANTHER" id="PTHR30346">
    <property type="entry name" value="TRANSCRIPTIONAL DUAL REGULATOR HCAR-RELATED"/>
    <property type="match status" value="1"/>
</dbReference>
<keyword evidence="2" id="KW-0805">Transcription regulation</keyword>
<feature type="domain" description="HTH lysR-type" evidence="5">
    <location>
        <begin position="1"/>
        <end position="58"/>
    </location>
</feature>
<sequence>MDLRQLRYFLTIAKEGQITKAAKVLHMAQPPLSQSLKLLEEELGVVLFERNGRKMEMTKAGKILYTRMQSIFAELEETIAEVRDTELGVKGTLAIGCAKTCFSYLPERLKQFHETYPNVSFELREGDTYMLSEQLKNKEIDIAFVRLPLRMDSFSSIPLPDERYVAVVPGSWGDDWKNESISLEELARLPLMLLHRIQGFGQFEVILEAFRERGYEPNIICECPDVDMLLGLVSEGLGVSIVPESTFLKPFYRNVTILSISDATIMSKASIIWLKGRYLPQSARNFLSLFSSSFE</sequence>
<proteinExistence type="inferred from homology"/>
<dbReference type="Proteomes" id="UP001164718">
    <property type="component" value="Chromosome"/>
</dbReference>
<dbReference type="InterPro" id="IPR036388">
    <property type="entry name" value="WH-like_DNA-bd_sf"/>
</dbReference>
<gene>
    <name evidence="6" type="ORF">OE104_06450</name>
</gene>
<evidence type="ECO:0000259" key="5">
    <source>
        <dbReference type="PROSITE" id="PS50931"/>
    </source>
</evidence>
<dbReference type="Pfam" id="PF03466">
    <property type="entry name" value="LysR_substrate"/>
    <property type="match status" value="1"/>
</dbReference>
<evidence type="ECO:0000256" key="3">
    <source>
        <dbReference type="ARBA" id="ARBA00023125"/>
    </source>
</evidence>
<dbReference type="SUPFAM" id="SSF53850">
    <property type="entry name" value="Periplasmic binding protein-like II"/>
    <property type="match status" value="1"/>
</dbReference>
<dbReference type="GO" id="GO:0003700">
    <property type="term" value="F:DNA-binding transcription factor activity"/>
    <property type="evidence" value="ECO:0007669"/>
    <property type="project" value="InterPro"/>
</dbReference>
<evidence type="ECO:0000256" key="4">
    <source>
        <dbReference type="ARBA" id="ARBA00023163"/>
    </source>
</evidence>
<dbReference type="FunFam" id="1.10.10.10:FF:000001">
    <property type="entry name" value="LysR family transcriptional regulator"/>
    <property type="match status" value="1"/>
</dbReference>
<keyword evidence="7" id="KW-1185">Reference proteome</keyword>
<protein>
    <submittedName>
        <fullName evidence="6">LysR family transcriptional regulator</fullName>
    </submittedName>
</protein>
<dbReference type="CDD" id="cd05466">
    <property type="entry name" value="PBP2_LTTR_substrate"/>
    <property type="match status" value="1"/>
</dbReference>
<dbReference type="Pfam" id="PF00126">
    <property type="entry name" value="HTH_1"/>
    <property type="match status" value="1"/>
</dbReference>
<dbReference type="PANTHER" id="PTHR30346:SF28">
    <property type="entry name" value="HTH-TYPE TRANSCRIPTIONAL REGULATOR CYNR"/>
    <property type="match status" value="1"/>
</dbReference>
<evidence type="ECO:0000256" key="2">
    <source>
        <dbReference type="ARBA" id="ARBA00023015"/>
    </source>
</evidence>
<evidence type="ECO:0000313" key="7">
    <source>
        <dbReference type="Proteomes" id="UP001164718"/>
    </source>
</evidence>
<keyword evidence="4" id="KW-0804">Transcription</keyword>
<dbReference type="PRINTS" id="PR00039">
    <property type="entry name" value="HTHLYSR"/>
</dbReference>
<dbReference type="Gene3D" id="1.10.10.10">
    <property type="entry name" value="Winged helix-like DNA-binding domain superfamily/Winged helix DNA-binding domain"/>
    <property type="match status" value="1"/>
</dbReference>
<dbReference type="RefSeq" id="WP_275418762.1">
    <property type="nucleotide sequence ID" value="NZ_CP106878.1"/>
</dbReference>
<dbReference type="EMBL" id="CP106878">
    <property type="protein sequence ID" value="WAA10949.1"/>
    <property type="molecule type" value="Genomic_DNA"/>
</dbReference>
<dbReference type="PROSITE" id="PS50931">
    <property type="entry name" value="HTH_LYSR"/>
    <property type="match status" value="1"/>
</dbReference>
<reference evidence="6" key="1">
    <citation type="submission" date="2022-09" db="EMBL/GenBank/DDBJ databases">
        <title>Complete Genomes of Fervidibacillus albus and Fervidibacillus halotolerans isolated from tidal flat sediments.</title>
        <authorList>
            <person name="Kwon K.K."/>
            <person name="Yang S.-H."/>
            <person name="Park M.J."/>
            <person name="Oh H.-M."/>
        </authorList>
    </citation>
    <scope>NUCLEOTIDE SEQUENCE</scope>
    <source>
        <strain evidence="6">MEBiC13591</strain>
    </source>
</reference>
<evidence type="ECO:0000256" key="1">
    <source>
        <dbReference type="ARBA" id="ARBA00009437"/>
    </source>
</evidence>
<dbReference type="SUPFAM" id="SSF46785">
    <property type="entry name" value="Winged helix' DNA-binding domain"/>
    <property type="match status" value="1"/>
</dbReference>
<dbReference type="InterPro" id="IPR000847">
    <property type="entry name" value="LysR_HTH_N"/>
</dbReference>
<organism evidence="6 7">
    <name type="scientific">Fervidibacillus albus</name>
    <dbReference type="NCBI Taxonomy" id="2980026"/>
    <lineage>
        <taxon>Bacteria</taxon>
        <taxon>Bacillati</taxon>
        <taxon>Bacillota</taxon>
        <taxon>Bacilli</taxon>
        <taxon>Bacillales</taxon>
        <taxon>Bacillaceae</taxon>
        <taxon>Fervidibacillus</taxon>
    </lineage>
</organism>
<keyword evidence="3" id="KW-0238">DNA-binding</keyword>
<accession>A0A9E8RX59</accession>
<comment type="similarity">
    <text evidence="1">Belongs to the LysR transcriptional regulatory family.</text>
</comment>
<dbReference type="GO" id="GO:0003677">
    <property type="term" value="F:DNA binding"/>
    <property type="evidence" value="ECO:0007669"/>
    <property type="project" value="UniProtKB-KW"/>
</dbReference>